<evidence type="ECO:0000313" key="13">
    <source>
        <dbReference type="EMBL" id="ETV99271.1"/>
    </source>
</evidence>
<dbReference type="PANTHER" id="PTHR13046">
    <property type="entry name" value="PROTEASE U48 CAAX PRENYL PROTEASE RCE1"/>
    <property type="match status" value="1"/>
</dbReference>
<dbReference type="InterPro" id="IPR003675">
    <property type="entry name" value="Rce1/LyrA-like_dom"/>
</dbReference>
<dbReference type="RefSeq" id="XP_008871827.1">
    <property type="nucleotide sequence ID" value="XM_008873605.1"/>
</dbReference>
<evidence type="ECO:0000256" key="4">
    <source>
        <dbReference type="ARBA" id="ARBA00022692"/>
    </source>
</evidence>
<keyword evidence="7 11" id="KW-1133">Transmembrane helix</keyword>
<evidence type="ECO:0000256" key="8">
    <source>
        <dbReference type="ARBA" id="ARBA00023136"/>
    </source>
</evidence>
<evidence type="ECO:0000256" key="1">
    <source>
        <dbReference type="ARBA" id="ARBA00004477"/>
    </source>
</evidence>
<reference evidence="13" key="1">
    <citation type="submission" date="2013-12" db="EMBL/GenBank/DDBJ databases">
        <title>The Genome Sequence of Aphanomyces invadans NJM9701.</title>
        <authorList>
            <consortium name="The Broad Institute Genomics Platform"/>
            <person name="Russ C."/>
            <person name="Tyler B."/>
            <person name="van West P."/>
            <person name="Dieguez-Uribeondo J."/>
            <person name="Young S.K."/>
            <person name="Zeng Q."/>
            <person name="Gargeya S."/>
            <person name="Fitzgerald M."/>
            <person name="Abouelleil A."/>
            <person name="Alvarado L."/>
            <person name="Chapman S.B."/>
            <person name="Gainer-Dewar J."/>
            <person name="Goldberg J."/>
            <person name="Griggs A."/>
            <person name="Gujja S."/>
            <person name="Hansen M."/>
            <person name="Howarth C."/>
            <person name="Imamovic A."/>
            <person name="Ireland A."/>
            <person name="Larimer J."/>
            <person name="McCowan C."/>
            <person name="Murphy C."/>
            <person name="Pearson M."/>
            <person name="Poon T.W."/>
            <person name="Priest M."/>
            <person name="Roberts A."/>
            <person name="Saif S."/>
            <person name="Shea T."/>
            <person name="Sykes S."/>
            <person name="Wortman J."/>
            <person name="Nusbaum C."/>
            <person name="Birren B."/>
        </authorList>
    </citation>
    <scope>NUCLEOTIDE SEQUENCE [LARGE SCALE GENOMIC DNA]</scope>
    <source>
        <strain evidence="13">NJM9701</strain>
    </source>
</reference>
<evidence type="ECO:0000256" key="3">
    <source>
        <dbReference type="ARBA" id="ARBA00022670"/>
    </source>
</evidence>
<feature type="transmembrane region" description="Helical" evidence="11">
    <location>
        <begin position="86"/>
        <end position="108"/>
    </location>
</feature>
<dbReference type="OrthoDB" id="271604at2759"/>
<keyword evidence="3" id="KW-0645">Protease</keyword>
<evidence type="ECO:0000256" key="11">
    <source>
        <dbReference type="SAM" id="Phobius"/>
    </source>
</evidence>
<sequence>MRFELSPAAAVVSCLSMAAVYVGVLYCCPTEIRSLPRDHPRHILARFLLIVVACVGFPFFLCVFIDEKHDGSITFANKLGFHANMTETVVSTSLAVVLTMLLFAGAIVSNGLEVYIIMRHRQSSWTAAFQETQLYYNFTRDRLPTLRTLIFGPLTEEFAFRSCMLPLLLDSGWSISTTIFASPLAFGVAHAHHLIDHIRSGRPVRTAVAIVVFQFLYTTVFGIFASFVFLRTGHFAAVFGVHSFCNLMGFPDLSFLSTDHPLHSYKPAILFVYVGGIVAFSALLFPLTGMYTSMYWS</sequence>
<dbReference type="Pfam" id="PF02517">
    <property type="entry name" value="Rce1-like"/>
    <property type="match status" value="1"/>
</dbReference>
<dbReference type="VEuPathDB" id="FungiDB:H310_08011"/>
<proteinExistence type="inferred from homology"/>
<comment type="similarity">
    <text evidence="2">Belongs to the peptidase U48 family.</text>
</comment>
<keyword evidence="8 11" id="KW-0472">Membrane</keyword>
<evidence type="ECO:0000256" key="10">
    <source>
        <dbReference type="ARBA" id="ARBA00049729"/>
    </source>
</evidence>
<keyword evidence="5" id="KW-0378">Hydrolase</keyword>
<evidence type="ECO:0000256" key="6">
    <source>
        <dbReference type="ARBA" id="ARBA00022824"/>
    </source>
</evidence>
<dbReference type="InterPro" id="IPR039731">
    <property type="entry name" value="Rce1"/>
</dbReference>
<evidence type="ECO:0000256" key="9">
    <source>
        <dbReference type="ARBA" id="ARBA00047280"/>
    </source>
</evidence>
<feature type="transmembrane region" description="Helical" evidence="11">
    <location>
        <begin position="235"/>
        <end position="256"/>
    </location>
</feature>
<evidence type="ECO:0000256" key="2">
    <source>
        <dbReference type="ARBA" id="ARBA00006897"/>
    </source>
</evidence>
<keyword evidence="6" id="KW-0256">Endoplasmic reticulum</keyword>
<dbReference type="GeneID" id="20085061"/>
<feature type="transmembrane region" description="Helical" evidence="11">
    <location>
        <begin position="268"/>
        <end position="287"/>
    </location>
</feature>
<name>A0A024U055_9STRA</name>
<accession>A0A024U055</accession>
<keyword evidence="4 11" id="KW-0812">Transmembrane</keyword>
<dbReference type="PANTHER" id="PTHR13046:SF0">
    <property type="entry name" value="CAAX PRENYL PROTEASE 2"/>
    <property type="match status" value="1"/>
</dbReference>
<dbReference type="GO" id="GO:0004222">
    <property type="term" value="F:metalloendopeptidase activity"/>
    <property type="evidence" value="ECO:0007669"/>
    <property type="project" value="InterPro"/>
</dbReference>
<dbReference type="STRING" id="157072.A0A024U055"/>
<protein>
    <recommendedName>
        <fullName evidence="10">intramembrane prenyl-peptidase Rce1</fullName>
        <ecNumber evidence="10">3.4.26.1</ecNumber>
    </recommendedName>
</protein>
<dbReference type="AlphaFoldDB" id="A0A024U055"/>
<feature type="transmembrane region" description="Helical" evidence="11">
    <location>
        <begin position="43"/>
        <end position="65"/>
    </location>
</feature>
<feature type="domain" description="CAAX prenyl protease 2/Lysostaphin resistance protein A-like" evidence="12">
    <location>
        <begin position="145"/>
        <end position="248"/>
    </location>
</feature>
<dbReference type="EMBL" id="KI913967">
    <property type="protein sequence ID" value="ETV99271.1"/>
    <property type="molecule type" value="Genomic_DNA"/>
</dbReference>
<dbReference type="GO" id="GO:0071586">
    <property type="term" value="P:CAAX-box protein processing"/>
    <property type="evidence" value="ECO:0007669"/>
    <property type="project" value="InterPro"/>
</dbReference>
<dbReference type="GO" id="GO:0005789">
    <property type="term" value="C:endoplasmic reticulum membrane"/>
    <property type="evidence" value="ECO:0007669"/>
    <property type="project" value="UniProtKB-SubCell"/>
</dbReference>
<evidence type="ECO:0000256" key="5">
    <source>
        <dbReference type="ARBA" id="ARBA00022801"/>
    </source>
</evidence>
<gene>
    <name evidence="13" type="ORF">H310_08011</name>
</gene>
<evidence type="ECO:0000259" key="12">
    <source>
        <dbReference type="Pfam" id="PF02517"/>
    </source>
</evidence>
<comment type="subcellular location">
    <subcellularLocation>
        <location evidence="1">Endoplasmic reticulum membrane</location>
        <topology evidence="1">Multi-pass membrane protein</topology>
    </subcellularLocation>
</comment>
<dbReference type="eggNOG" id="KOG4130">
    <property type="taxonomic scope" value="Eukaryota"/>
</dbReference>
<organism evidence="13">
    <name type="scientific">Aphanomyces invadans</name>
    <dbReference type="NCBI Taxonomy" id="157072"/>
    <lineage>
        <taxon>Eukaryota</taxon>
        <taxon>Sar</taxon>
        <taxon>Stramenopiles</taxon>
        <taxon>Oomycota</taxon>
        <taxon>Saprolegniomycetes</taxon>
        <taxon>Saprolegniales</taxon>
        <taxon>Verrucalvaceae</taxon>
        <taxon>Aphanomyces</taxon>
    </lineage>
</organism>
<evidence type="ECO:0000256" key="7">
    <source>
        <dbReference type="ARBA" id="ARBA00022989"/>
    </source>
</evidence>
<feature type="transmembrane region" description="Helical" evidence="11">
    <location>
        <begin position="207"/>
        <end position="229"/>
    </location>
</feature>
<comment type="catalytic activity">
    <reaction evidence="9">
        <text>Hydrolyzes the peptide bond -P2-(S-farnesyl or geranylgeranyl)C-P1'-P2'-P3'-COOH where P1' and P2' are amino acids with aliphatic sidechains and P3' is any C-terminal residue.</text>
        <dbReference type="EC" id="3.4.26.1"/>
    </reaction>
</comment>
<dbReference type="EC" id="3.4.26.1" evidence="10"/>